<reference evidence="2 3" key="1">
    <citation type="submission" date="2016-06" db="EMBL/GenBank/DDBJ databases">
        <title>Acetobacter pasteurianus NBRC 3278 whole genome sequencing project.</title>
        <authorList>
            <person name="Matsutani M."/>
            <person name="Shiwa Y."/>
            <person name="Okamoto-Kainuma A."/>
            <person name="Ishikawa M."/>
            <person name="Koizumi Y."/>
            <person name="Yoshikawa H."/>
            <person name="Yakushi T."/>
            <person name="Matsushita K."/>
        </authorList>
    </citation>
    <scope>NUCLEOTIDE SEQUENCE [LARGE SCALE GENOMIC DNA]</scope>
    <source>
        <strain evidence="2 3">NBRC 3278</strain>
    </source>
</reference>
<keyword evidence="3" id="KW-1185">Reference proteome</keyword>
<evidence type="ECO:0000256" key="1">
    <source>
        <dbReference type="HAMAP-Rule" id="MF_00943"/>
    </source>
</evidence>
<accession>A0A401X5S5</accession>
<dbReference type="PANTHER" id="PTHR40267">
    <property type="entry name" value="BLR3294 PROTEIN"/>
    <property type="match status" value="1"/>
</dbReference>
<dbReference type="PIRSF" id="PIRSF015736">
    <property type="entry name" value="MI"/>
    <property type="match status" value="1"/>
</dbReference>
<dbReference type="HAMAP" id="MF_00943">
    <property type="entry name" value="Maleate_isomerase"/>
    <property type="match status" value="1"/>
</dbReference>
<dbReference type="InterPro" id="IPR053714">
    <property type="entry name" value="Iso_Racemase_Enz_sf"/>
</dbReference>
<dbReference type="InterPro" id="IPR026286">
    <property type="entry name" value="MaiA/AMDase"/>
</dbReference>
<feature type="binding site" evidence="1">
    <location>
        <position position="150"/>
    </location>
    <ligand>
        <name>substrate</name>
    </ligand>
</feature>
<evidence type="ECO:0000313" key="2">
    <source>
        <dbReference type="EMBL" id="GCD63106.1"/>
    </source>
</evidence>
<name>A0A401X5S5_ACEPA</name>
<dbReference type="AlphaFoldDB" id="A0A401X5S5"/>
<dbReference type="RefSeq" id="WP_124297340.1">
    <property type="nucleotide sequence ID" value="NZ_BDEV01000090.1"/>
</dbReference>
<evidence type="ECO:0000313" key="3">
    <source>
        <dbReference type="Proteomes" id="UP000287385"/>
    </source>
</evidence>
<comment type="similarity">
    <text evidence="1">Belongs to the maleate isomerase family.</text>
</comment>
<dbReference type="Proteomes" id="UP000287385">
    <property type="component" value="Unassembled WGS sequence"/>
</dbReference>
<comment type="miscellaneous">
    <text evidence="1">Reaction is initiated by nucleophilic attack of cysteine at the double bond, yielding a covalent succinylcysteine-like intermediate.</text>
</comment>
<comment type="function">
    <text evidence="1">Catalyzes cis-trans isomerization of the C2-C3 double bond in maleate to yield fumarate.</text>
</comment>
<dbReference type="Pfam" id="PF17645">
    <property type="entry name" value="Amdase"/>
    <property type="match status" value="1"/>
</dbReference>
<feature type="binding site" evidence="1">
    <location>
        <begin position="212"/>
        <end position="213"/>
    </location>
    <ligand>
        <name>substrate</name>
    </ligand>
</feature>
<feature type="active site" description="Proton donor" evidence="1">
    <location>
        <position position="211"/>
    </location>
</feature>
<proteinExistence type="inferred from homology"/>
<dbReference type="EC" id="5.2.1.1" evidence="1"/>
<dbReference type="GO" id="GO:0050076">
    <property type="term" value="F:maleate isomerase activity"/>
    <property type="evidence" value="ECO:0007669"/>
    <property type="project" value="UniProtKB-UniRule"/>
</dbReference>
<comment type="subunit">
    <text evidence="1">Homodimer.</text>
</comment>
<feature type="binding site" evidence="1">
    <location>
        <begin position="93"/>
        <end position="95"/>
    </location>
    <ligand>
        <name>substrate</name>
    </ligand>
</feature>
<feature type="binding site" evidence="1">
    <location>
        <position position="180"/>
    </location>
    <ligand>
        <name>substrate</name>
    </ligand>
</feature>
<feature type="binding site" evidence="1">
    <location>
        <position position="28"/>
    </location>
    <ligand>
        <name>substrate</name>
    </ligand>
</feature>
<dbReference type="EMBL" id="BDEV01000090">
    <property type="protein sequence ID" value="GCD63106.1"/>
    <property type="molecule type" value="Genomic_DNA"/>
</dbReference>
<dbReference type="Gene3D" id="3.40.50.12500">
    <property type="match status" value="1"/>
</dbReference>
<keyword evidence="1" id="KW-0413">Isomerase</keyword>
<dbReference type="InterPro" id="IPR028615">
    <property type="entry name" value="Maleate_isomerase"/>
</dbReference>
<dbReference type="PANTHER" id="PTHR40267:SF1">
    <property type="entry name" value="BLR3294 PROTEIN"/>
    <property type="match status" value="1"/>
</dbReference>
<feature type="active site" description="Nucleophile" evidence="1">
    <location>
        <position position="93"/>
    </location>
</feature>
<feature type="modified residue" description="S-(2-succinyl)cysteine" evidence="1">
    <location>
        <position position="93"/>
    </location>
</feature>
<comment type="catalytic activity">
    <reaction evidence="1">
        <text>maleate = fumarate</text>
        <dbReference type="Rhea" id="RHEA:13169"/>
        <dbReference type="ChEBI" id="CHEBI:29806"/>
        <dbReference type="ChEBI" id="CHEBI:30780"/>
        <dbReference type="EC" id="5.2.1.1"/>
    </reaction>
</comment>
<sequence>MSDPPLLSSQEVLMKKIYRIGQIVPSSNITMETEIPALLKLRENIRPERFTFHSARMRMKTVSKDELAAMDGQSDRCALELSDAALDVLGYACLVATMSMGPGYHRVSEKRLHERTVENGHPAPVITSAGALIDGLKVIGAKKIVVVAPYMRPLTELVVDYISREGIEVIDYVALEIPDNLDVGRHDCQRLPEIVKGLRYQDADAVIVSACVQMPSLPVVSMVEAITGKPTLSAAVATTYAMLKAMKLEAIAPGGGALLSGAY</sequence>
<organism evidence="2 3">
    <name type="scientific">Acetobacter pasteurianus NBRC 3278</name>
    <dbReference type="NCBI Taxonomy" id="1226660"/>
    <lineage>
        <taxon>Bacteria</taxon>
        <taxon>Pseudomonadati</taxon>
        <taxon>Pseudomonadota</taxon>
        <taxon>Alphaproteobacteria</taxon>
        <taxon>Acetobacterales</taxon>
        <taxon>Acetobacteraceae</taxon>
        <taxon>Acetobacter</taxon>
    </lineage>
</organism>
<protein>
    <recommendedName>
        <fullName evidence="1">Maleate isomerase</fullName>
        <ecNumber evidence="1">5.2.1.1</ecNumber>
    </recommendedName>
    <alternativeName>
        <fullName evidence="1">Maleate cis-trans isomerase</fullName>
    </alternativeName>
</protein>
<comment type="caution">
    <text evidence="2">The sequence shown here is derived from an EMBL/GenBank/DDBJ whole genome shotgun (WGS) entry which is preliminary data.</text>
</comment>
<gene>
    <name evidence="1 2" type="primary">maiA</name>
    <name evidence="2" type="ORF">NBRC3278_2199</name>
</gene>